<name>V8G8E6_9BURK</name>
<organism evidence="1 2">
    <name type="scientific">Pelistega indica</name>
    <dbReference type="NCBI Taxonomy" id="1414851"/>
    <lineage>
        <taxon>Bacteria</taxon>
        <taxon>Pseudomonadati</taxon>
        <taxon>Pseudomonadota</taxon>
        <taxon>Betaproteobacteria</taxon>
        <taxon>Burkholderiales</taxon>
        <taxon>Alcaligenaceae</taxon>
        <taxon>Pelistega</taxon>
    </lineage>
</organism>
<keyword evidence="2" id="KW-1185">Reference proteome</keyword>
<dbReference type="AlphaFoldDB" id="V8G8E6"/>
<dbReference type="RefSeq" id="WP_023949691.1">
    <property type="nucleotide sequence ID" value="NZ_AYSV01000035.1"/>
</dbReference>
<dbReference type="SUPFAM" id="SSF54631">
    <property type="entry name" value="CBS-domain pair"/>
    <property type="match status" value="1"/>
</dbReference>
<proteinExistence type="predicted"/>
<evidence type="ECO:0000313" key="1">
    <source>
        <dbReference type="EMBL" id="ETD72685.1"/>
    </source>
</evidence>
<evidence type="ECO:0000313" key="2">
    <source>
        <dbReference type="Proteomes" id="UP000018766"/>
    </source>
</evidence>
<evidence type="ECO:0008006" key="3">
    <source>
        <dbReference type="Google" id="ProtNLM"/>
    </source>
</evidence>
<sequence>MDIAQEFLQTFNRLESYLNQLVEGDGHYPFYTLIDKVKSRQIFIARHESFLKYMANIRNLIVHDEYYPKRIVLTPDASIVDKFKSITQQIISAPKAIDIASKDLKVYGLNTLLIDVLQYIKERDYSQIIIQKDDGQYGLLTRKTISRWVERNIHDGTVNLKNIKLTQVVSLEKKQETAYIAAQKNIYEVASLFADQQKRIQAIIVTQDGQASTNQWG</sequence>
<comment type="caution">
    <text evidence="1">The sequence shown here is derived from an EMBL/GenBank/DDBJ whole genome shotgun (WGS) entry which is preliminary data.</text>
</comment>
<dbReference type="OrthoDB" id="4417510at2"/>
<dbReference type="Gene3D" id="3.10.580.10">
    <property type="entry name" value="CBS-domain"/>
    <property type="match status" value="1"/>
</dbReference>
<reference evidence="1 2" key="1">
    <citation type="submission" date="2013-11" db="EMBL/GenBank/DDBJ databases">
        <title>Genomic analysis of Pelistega sp. HM-7.</title>
        <authorList>
            <person name="Kumbhare S.V."/>
            <person name="Shetty S.A."/>
            <person name="Sharma O."/>
            <person name="Dhotre D.P."/>
        </authorList>
    </citation>
    <scope>NUCLEOTIDE SEQUENCE [LARGE SCALE GENOMIC DNA]</scope>
    <source>
        <strain evidence="1 2">HM-7</strain>
    </source>
</reference>
<accession>V8G8E6</accession>
<protein>
    <recommendedName>
        <fullName evidence="3">CBS domain-containing protein</fullName>
    </recommendedName>
</protein>
<dbReference type="InterPro" id="IPR046342">
    <property type="entry name" value="CBS_dom_sf"/>
</dbReference>
<gene>
    <name evidence="1" type="ORF">V757_02765</name>
</gene>
<dbReference type="Proteomes" id="UP000018766">
    <property type="component" value="Unassembled WGS sequence"/>
</dbReference>
<dbReference type="EMBL" id="AYSV01000035">
    <property type="protein sequence ID" value="ETD72685.1"/>
    <property type="molecule type" value="Genomic_DNA"/>
</dbReference>